<feature type="region of interest" description="Disordered" evidence="1">
    <location>
        <begin position="37"/>
        <end position="64"/>
    </location>
</feature>
<proteinExistence type="predicted"/>
<protein>
    <submittedName>
        <fullName evidence="2">Uncharacterized protein</fullName>
    </submittedName>
</protein>
<accession>A0AAV4M7P7</accession>
<name>A0AAV4M7P7_CAEEX</name>
<dbReference type="Proteomes" id="UP001054945">
    <property type="component" value="Unassembled WGS sequence"/>
</dbReference>
<comment type="caution">
    <text evidence="2">The sequence shown here is derived from an EMBL/GenBank/DDBJ whole genome shotgun (WGS) entry which is preliminary data.</text>
</comment>
<organism evidence="2 3">
    <name type="scientific">Caerostris extrusa</name>
    <name type="common">Bark spider</name>
    <name type="synonym">Caerostris bankana</name>
    <dbReference type="NCBI Taxonomy" id="172846"/>
    <lineage>
        <taxon>Eukaryota</taxon>
        <taxon>Metazoa</taxon>
        <taxon>Ecdysozoa</taxon>
        <taxon>Arthropoda</taxon>
        <taxon>Chelicerata</taxon>
        <taxon>Arachnida</taxon>
        <taxon>Araneae</taxon>
        <taxon>Araneomorphae</taxon>
        <taxon>Entelegynae</taxon>
        <taxon>Araneoidea</taxon>
        <taxon>Araneidae</taxon>
        <taxon>Caerostris</taxon>
    </lineage>
</organism>
<dbReference type="AlphaFoldDB" id="A0AAV4M7P7"/>
<dbReference type="EMBL" id="BPLR01019398">
    <property type="protein sequence ID" value="GIX67421.1"/>
    <property type="molecule type" value="Genomic_DNA"/>
</dbReference>
<gene>
    <name evidence="2" type="ORF">CEXT_384961</name>
</gene>
<sequence length="217" mass="23558">MLNLIATAKPVKSPPGISLNTKAEITDLVPPEWSKEHSALLPPSIKRASPLEQKRLPESGGPRCEGSLSDCGGRVFSEDWSSNGASDYHGACFNFRNLPASPFATVMKWPSGMKEVEPRAALRVRSSAETPESAETRSLDCIHFRHSRKTPLREGGIAINGLTRTALTDAFIHLARWSRPHSEGRGGWVDNAVLFGKELPLLLDAGESVFVSLMGNS</sequence>
<evidence type="ECO:0000256" key="1">
    <source>
        <dbReference type="SAM" id="MobiDB-lite"/>
    </source>
</evidence>
<evidence type="ECO:0000313" key="2">
    <source>
        <dbReference type="EMBL" id="GIX67421.1"/>
    </source>
</evidence>
<reference evidence="2 3" key="1">
    <citation type="submission" date="2021-06" db="EMBL/GenBank/DDBJ databases">
        <title>Caerostris extrusa draft genome.</title>
        <authorList>
            <person name="Kono N."/>
            <person name="Arakawa K."/>
        </authorList>
    </citation>
    <scope>NUCLEOTIDE SEQUENCE [LARGE SCALE GENOMIC DNA]</scope>
</reference>
<evidence type="ECO:0000313" key="3">
    <source>
        <dbReference type="Proteomes" id="UP001054945"/>
    </source>
</evidence>
<keyword evidence="3" id="KW-1185">Reference proteome</keyword>